<dbReference type="GeneID" id="109536208"/>
<feature type="signal peptide" evidence="1">
    <location>
        <begin position="1"/>
        <end position="35"/>
    </location>
</feature>
<accession>A0AAR5P9W8</accession>
<reference evidence="2" key="2">
    <citation type="submission" date="2024-08" db="UniProtKB">
        <authorList>
            <consortium name="EnsemblMetazoa"/>
        </authorList>
    </citation>
    <scope>IDENTIFICATION</scope>
</reference>
<name>A0AAR5P9W8_DENPD</name>
<dbReference type="KEGG" id="dpa:109536208"/>
<organism evidence="2 3">
    <name type="scientific">Dendroctonus ponderosae</name>
    <name type="common">Mountain pine beetle</name>
    <dbReference type="NCBI Taxonomy" id="77166"/>
    <lineage>
        <taxon>Eukaryota</taxon>
        <taxon>Metazoa</taxon>
        <taxon>Ecdysozoa</taxon>
        <taxon>Arthropoda</taxon>
        <taxon>Hexapoda</taxon>
        <taxon>Insecta</taxon>
        <taxon>Pterygota</taxon>
        <taxon>Neoptera</taxon>
        <taxon>Endopterygota</taxon>
        <taxon>Coleoptera</taxon>
        <taxon>Polyphaga</taxon>
        <taxon>Cucujiformia</taxon>
        <taxon>Curculionidae</taxon>
        <taxon>Scolytinae</taxon>
        <taxon>Dendroctonus</taxon>
    </lineage>
</organism>
<evidence type="ECO:0000313" key="2">
    <source>
        <dbReference type="EnsemblMetazoa" id="XP_019757878.1"/>
    </source>
</evidence>
<protein>
    <submittedName>
        <fullName evidence="2">Uncharacterized protein</fullName>
    </submittedName>
</protein>
<dbReference type="Proteomes" id="UP000019118">
    <property type="component" value="Unassembled WGS sequence"/>
</dbReference>
<dbReference type="AlphaFoldDB" id="A0AAR5P9W8"/>
<dbReference type="EnsemblMetazoa" id="XM_019902319.1">
    <property type="protein sequence ID" value="XP_019757878.1"/>
    <property type="gene ID" value="LOC109536208"/>
</dbReference>
<keyword evidence="1" id="KW-0732">Signal</keyword>
<proteinExistence type="predicted"/>
<evidence type="ECO:0000313" key="3">
    <source>
        <dbReference type="Proteomes" id="UP000019118"/>
    </source>
</evidence>
<sequence>MTMKYSSSSGNYGSLIMLALAALLVLELTTTFASAYPARYSAYYASIPLEEQLIERIKQAFIEDNDLENKNHIDQAISDLLELSKGAFDIWFQHYQEKLKLMLIENISDGDKKQSNAKRSQIAELRGSQVNRFTLDGTLKRTADFGSQRDHTGQREYALRTITEKPELVPESNTMEPRVRKQSLVNCAEIMSKAQLDFGTRQSDAGSIENCLMTLRTELNHLGK</sequence>
<evidence type="ECO:0000256" key="1">
    <source>
        <dbReference type="SAM" id="SignalP"/>
    </source>
</evidence>
<keyword evidence="3" id="KW-1185">Reference proteome</keyword>
<reference evidence="3" key="1">
    <citation type="journal article" date="2013" name="Genome Biol.">
        <title>Draft genome of the mountain pine beetle, Dendroctonus ponderosae Hopkins, a major forest pest.</title>
        <authorList>
            <person name="Keeling C.I."/>
            <person name="Yuen M.M."/>
            <person name="Liao N.Y."/>
            <person name="Docking T.R."/>
            <person name="Chan S.K."/>
            <person name="Taylor G.A."/>
            <person name="Palmquist D.L."/>
            <person name="Jackman S.D."/>
            <person name="Nguyen A."/>
            <person name="Li M."/>
            <person name="Henderson H."/>
            <person name="Janes J.K."/>
            <person name="Zhao Y."/>
            <person name="Pandoh P."/>
            <person name="Moore R."/>
            <person name="Sperling F.A."/>
            <person name="Huber D.P."/>
            <person name="Birol I."/>
            <person name="Jones S.J."/>
            <person name="Bohlmann J."/>
        </authorList>
    </citation>
    <scope>NUCLEOTIDE SEQUENCE</scope>
</reference>
<dbReference type="RefSeq" id="XP_048526286.1">
    <property type="nucleotide sequence ID" value="XM_048670329.1"/>
</dbReference>
<feature type="chain" id="PRO_5043848898" evidence="1">
    <location>
        <begin position="36"/>
        <end position="224"/>
    </location>
</feature>